<keyword evidence="4" id="KW-1185">Reference proteome</keyword>
<feature type="domain" description="Nudix hydrolase" evidence="2">
    <location>
        <begin position="8"/>
        <end position="143"/>
    </location>
</feature>
<gene>
    <name evidence="3" type="ORF">H9632_10070</name>
</gene>
<dbReference type="CDD" id="cd04663">
    <property type="entry name" value="NUDIX_Hydrolase"/>
    <property type="match status" value="1"/>
</dbReference>
<sequence>MEKVIHWPIIKKSYGYVTRLVDGKTQILVFQHPVKEAGIQIPKGTVKHGELPVDAVKREMEEETGLIDFTDIQYLIDDFWENDDGVIHHRYFYRLNIDETQDEWNYEPTGGGAEDGKVFRYFWVTPDDGKLLIRGHADYFRLI</sequence>
<dbReference type="Pfam" id="PF00293">
    <property type="entry name" value="NUDIX"/>
    <property type="match status" value="1"/>
</dbReference>
<evidence type="ECO:0000313" key="3">
    <source>
        <dbReference type="EMBL" id="MBD8033416.1"/>
    </source>
</evidence>
<organism evidence="3 4">
    <name type="scientific">Solibacillus merdavium</name>
    <dbReference type="NCBI Taxonomy" id="2762218"/>
    <lineage>
        <taxon>Bacteria</taxon>
        <taxon>Bacillati</taxon>
        <taxon>Bacillota</taxon>
        <taxon>Bacilli</taxon>
        <taxon>Bacillales</taxon>
        <taxon>Caryophanaceae</taxon>
        <taxon>Solibacillus</taxon>
    </lineage>
</organism>
<dbReference type="PROSITE" id="PS51462">
    <property type="entry name" value="NUDIX"/>
    <property type="match status" value="1"/>
</dbReference>
<keyword evidence="1" id="KW-0378">Hydrolase</keyword>
<dbReference type="InterPro" id="IPR000086">
    <property type="entry name" value="NUDIX_hydrolase_dom"/>
</dbReference>
<evidence type="ECO:0000256" key="1">
    <source>
        <dbReference type="ARBA" id="ARBA00022801"/>
    </source>
</evidence>
<dbReference type="PROSITE" id="PS00893">
    <property type="entry name" value="NUDIX_BOX"/>
    <property type="match status" value="1"/>
</dbReference>
<dbReference type="Proteomes" id="UP000600565">
    <property type="component" value="Unassembled WGS sequence"/>
</dbReference>
<name>A0ABR8XNC3_9BACL</name>
<comment type="caution">
    <text evidence="3">The sequence shown here is derived from an EMBL/GenBank/DDBJ whole genome shotgun (WGS) entry which is preliminary data.</text>
</comment>
<dbReference type="InterPro" id="IPR015797">
    <property type="entry name" value="NUDIX_hydrolase-like_dom_sf"/>
</dbReference>
<reference evidence="3 4" key="1">
    <citation type="submission" date="2020-08" db="EMBL/GenBank/DDBJ databases">
        <title>A Genomic Blueprint of the Chicken Gut Microbiome.</title>
        <authorList>
            <person name="Gilroy R."/>
            <person name="Ravi A."/>
            <person name="Getino M."/>
            <person name="Pursley I."/>
            <person name="Horton D.L."/>
            <person name="Alikhan N.-F."/>
            <person name="Baker D."/>
            <person name="Gharbi K."/>
            <person name="Hall N."/>
            <person name="Watson M."/>
            <person name="Adriaenssens E.M."/>
            <person name="Foster-Nyarko E."/>
            <person name="Jarju S."/>
            <person name="Secka A."/>
            <person name="Antonio M."/>
            <person name="Oren A."/>
            <person name="Chaudhuri R."/>
            <person name="La Ragione R.M."/>
            <person name="Hildebrand F."/>
            <person name="Pallen M.J."/>
        </authorList>
    </citation>
    <scope>NUCLEOTIDE SEQUENCE [LARGE SCALE GENOMIC DNA]</scope>
    <source>
        <strain evidence="3 4">Sa1YVA6</strain>
    </source>
</reference>
<dbReference type="Gene3D" id="3.90.79.10">
    <property type="entry name" value="Nucleoside Triphosphate Pyrophosphohydrolase"/>
    <property type="match status" value="1"/>
</dbReference>
<dbReference type="SUPFAM" id="SSF55811">
    <property type="entry name" value="Nudix"/>
    <property type="match status" value="1"/>
</dbReference>
<dbReference type="EMBL" id="JACSPW010000008">
    <property type="protein sequence ID" value="MBD8033416.1"/>
    <property type="molecule type" value="Genomic_DNA"/>
</dbReference>
<evidence type="ECO:0000313" key="4">
    <source>
        <dbReference type="Proteomes" id="UP000600565"/>
    </source>
</evidence>
<accession>A0ABR8XNC3</accession>
<dbReference type="InterPro" id="IPR020084">
    <property type="entry name" value="NUDIX_hydrolase_CS"/>
</dbReference>
<protein>
    <submittedName>
        <fullName evidence="3">NUDIX domain-containing protein</fullName>
    </submittedName>
</protein>
<proteinExistence type="predicted"/>
<evidence type="ECO:0000259" key="2">
    <source>
        <dbReference type="PROSITE" id="PS51462"/>
    </source>
</evidence>